<evidence type="ECO:0000256" key="8">
    <source>
        <dbReference type="ARBA" id="ARBA00029586"/>
    </source>
</evidence>
<evidence type="ECO:0000313" key="12">
    <source>
        <dbReference type="Proteomes" id="UP001500665"/>
    </source>
</evidence>
<dbReference type="PROSITE" id="PS51296">
    <property type="entry name" value="RIESKE"/>
    <property type="match status" value="1"/>
</dbReference>
<dbReference type="Proteomes" id="UP001500665">
    <property type="component" value="Unassembled WGS sequence"/>
</dbReference>
<evidence type="ECO:0000259" key="10">
    <source>
        <dbReference type="PROSITE" id="PS51296"/>
    </source>
</evidence>
<comment type="cofactor">
    <cofactor evidence="9">
        <name>[2Fe-2S] cluster</name>
        <dbReference type="ChEBI" id="CHEBI:190135"/>
    </cofactor>
</comment>
<dbReference type="PROSITE" id="PS51257">
    <property type="entry name" value="PROKAR_LIPOPROTEIN"/>
    <property type="match status" value="1"/>
</dbReference>
<dbReference type="InterPro" id="IPR036922">
    <property type="entry name" value="Rieske_2Fe-2S_sf"/>
</dbReference>
<dbReference type="PANTHER" id="PTHR10134">
    <property type="entry name" value="CYTOCHROME B-C1 COMPLEX SUBUNIT RIESKE, MITOCHONDRIAL"/>
    <property type="match status" value="1"/>
</dbReference>
<gene>
    <name evidence="11" type="ORF">GCM10009550_00430</name>
</gene>
<comment type="caution">
    <text evidence="11">The sequence shown here is derived from an EMBL/GenBank/DDBJ whole genome shotgun (WGS) entry which is preliminary data.</text>
</comment>
<name>A0ABN1Q032_9ACTN</name>
<sequence>MAEELTRRAALGVAGLTGLAGVAGCASGSGPEAPANLSGKEVAKVSEVPVGGGRLNGELKLLVTQPTEGVFKVFTSKCPHQGCGVGVPKDGIADCPCHGSEFDITDGSVKKGPAKTGLREYPAEVKNGAVVVI</sequence>
<dbReference type="InterPro" id="IPR005805">
    <property type="entry name" value="Rieske_Fe-S_prot_C"/>
</dbReference>
<reference evidence="11 12" key="1">
    <citation type="journal article" date="2019" name="Int. J. Syst. Evol. Microbiol.">
        <title>The Global Catalogue of Microorganisms (GCM) 10K type strain sequencing project: providing services to taxonomists for standard genome sequencing and annotation.</title>
        <authorList>
            <consortium name="The Broad Institute Genomics Platform"/>
            <consortium name="The Broad Institute Genome Sequencing Center for Infectious Disease"/>
            <person name="Wu L."/>
            <person name="Ma J."/>
        </authorList>
    </citation>
    <scope>NUCLEOTIDE SEQUENCE [LARGE SCALE GENOMIC DNA]</scope>
    <source>
        <strain evidence="11 12">JCM 10696</strain>
    </source>
</reference>
<dbReference type="InterPro" id="IPR014349">
    <property type="entry name" value="Rieske_Fe-S_prot"/>
</dbReference>
<keyword evidence="6" id="KW-0411">Iron-sulfur</keyword>
<keyword evidence="5" id="KW-0408">Iron</keyword>
<dbReference type="CDD" id="cd03467">
    <property type="entry name" value="Rieske"/>
    <property type="match status" value="1"/>
</dbReference>
<evidence type="ECO:0000256" key="6">
    <source>
        <dbReference type="ARBA" id="ARBA00023014"/>
    </source>
</evidence>
<evidence type="ECO:0000256" key="4">
    <source>
        <dbReference type="ARBA" id="ARBA00022723"/>
    </source>
</evidence>
<evidence type="ECO:0000256" key="5">
    <source>
        <dbReference type="ARBA" id="ARBA00023004"/>
    </source>
</evidence>
<keyword evidence="12" id="KW-1185">Reference proteome</keyword>
<dbReference type="PROSITE" id="PS51318">
    <property type="entry name" value="TAT"/>
    <property type="match status" value="1"/>
</dbReference>
<keyword evidence="7" id="KW-1015">Disulfide bond</keyword>
<evidence type="ECO:0000256" key="7">
    <source>
        <dbReference type="ARBA" id="ARBA00023157"/>
    </source>
</evidence>
<evidence type="ECO:0000256" key="9">
    <source>
        <dbReference type="ARBA" id="ARBA00034078"/>
    </source>
</evidence>
<proteinExistence type="predicted"/>
<dbReference type="SUPFAM" id="SSF50022">
    <property type="entry name" value="ISP domain"/>
    <property type="match status" value="1"/>
</dbReference>
<keyword evidence="4" id="KW-0479">Metal-binding</keyword>
<accession>A0ABN1Q032</accession>
<dbReference type="PRINTS" id="PR00162">
    <property type="entry name" value="RIESKE"/>
</dbReference>
<evidence type="ECO:0000313" key="11">
    <source>
        <dbReference type="EMBL" id="GAA0935406.1"/>
    </source>
</evidence>
<dbReference type="InterPro" id="IPR006311">
    <property type="entry name" value="TAT_signal"/>
</dbReference>
<dbReference type="InterPro" id="IPR017941">
    <property type="entry name" value="Rieske_2Fe-2S"/>
</dbReference>
<dbReference type="Pfam" id="PF00355">
    <property type="entry name" value="Rieske"/>
    <property type="match status" value="1"/>
</dbReference>
<organism evidence="11 12">
    <name type="scientific">Actinocorallia libanotica</name>
    <dbReference type="NCBI Taxonomy" id="46162"/>
    <lineage>
        <taxon>Bacteria</taxon>
        <taxon>Bacillati</taxon>
        <taxon>Actinomycetota</taxon>
        <taxon>Actinomycetes</taxon>
        <taxon>Streptosporangiales</taxon>
        <taxon>Thermomonosporaceae</taxon>
        <taxon>Actinocorallia</taxon>
    </lineage>
</organism>
<evidence type="ECO:0000256" key="1">
    <source>
        <dbReference type="ARBA" id="ARBA00002494"/>
    </source>
</evidence>
<dbReference type="RefSeq" id="WP_344235319.1">
    <property type="nucleotide sequence ID" value="NZ_BAAAHH010000001.1"/>
</dbReference>
<keyword evidence="3" id="KW-0001">2Fe-2S</keyword>
<comment type="function">
    <text evidence="1">Iron-sulfur subunit of the cytochrome bc1 complex, an essential component of the respiratory electron transport chain required for ATP synthesis. The bc1 complex catalyzes the oxidation of menaquinol and the reduction of cytochrome c in the respiratory chain. The bc1 complex operates through a Q-cycle mechanism that couples electron transfer to generation of the proton gradient that drives ATP synthesis.</text>
</comment>
<dbReference type="Gene3D" id="2.102.10.10">
    <property type="entry name" value="Rieske [2Fe-2S] iron-sulphur domain"/>
    <property type="match status" value="1"/>
</dbReference>
<protein>
    <recommendedName>
        <fullName evidence="2">Cytochrome bc1 complex Rieske iron-sulfur subunit</fullName>
    </recommendedName>
    <alternativeName>
        <fullName evidence="8">Cytochrome bc1 reductase complex subunit QcrA</fullName>
    </alternativeName>
</protein>
<dbReference type="EMBL" id="BAAAHH010000001">
    <property type="protein sequence ID" value="GAA0935406.1"/>
    <property type="molecule type" value="Genomic_DNA"/>
</dbReference>
<evidence type="ECO:0000256" key="3">
    <source>
        <dbReference type="ARBA" id="ARBA00022714"/>
    </source>
</evidence>
<feature type="domain" description="Rieske" evidence="10">
    <location>
        <begin position="40"/>
        <end position="132"/>
    </location>
</feature>
<evidence type="ECO:0000256" key="2">
    <source>
        <dbReference type="ARBA" id="ARBA00015816"/>
    </source>
</evidence>